<gene>
    <name evidence="2" type="ORF">CCACVL1_15550</name>
</gene>
<dbReference type="Proteomes" id="UP000188268">
    <property type="component" value="Unassembled WGS sequence"/>
</dbReference>
<protein>
    <submittedName>
        <fullName evidence="2">Uncharacterized protein</fullName>
    </submittedName>
</protein>
<accession>A0A1R3I1Y7</accession>
<name>A0A1R3I1Y7_COCAP</name>
<dbReference type="InterPro" id="IPR036397">
    <property type="entry name" value="RNaseH_sf"/>
</dbReference>
<feature type="transmembrane region" description="Helical" evidence="1">
    <location>
        <begin position="92"/>
        <end position="112"/>
    </location>
</feature>
<keyword evidence="3" id="KW-1185">Reference proteome</keyword>
<proteinExistence type="predicted"/>
<comment type="caution">
    <text evidence="2">The sequence shown here is derived from an EMBL/GenBank/DDBJ whole genome shotgun (WGS) entry which is preliminary data.</text>
</comment>
<keyword evidence="1" id="KW-0812">Transmembrane</keyword>
<evidence type="ECO:0000256" key="1">
    <source>
        <dbReference type="SAM" id="Phobius"/>
    </source>
</evidence>
<dbReference type="GO" id="GO:0003676">
    <property type="term" value="F:nucleic acid binding"/>
    <property type="evidence" value="ECO:0007669"/>
    <property type="project" value="InterPro"/>
</dbReference>
<dbReference type="EMBL" id="AWWV01010867">
    <property type="protein sequence ID" value="OMO76604.1"/>
    <property type="molecule type" value="Genomic_DNA"/>
</dbReference>
<dbReference type="SUPFAM" id="SSF53098">
    <property type="entry name" value="Ribonuclease H-like"/>
    <property type="match status" value="1"/>
</dbReference>
<sequence length="249" mass="28401">MTTPYFRVNFNSYSHPLKQGGGMTCDRMSECHSITFPNSNGERTEVKIILTVDPEYFGIWVKGIDSDKENIQDSIGGEYIGPIGLSLGRTGYVYVLILCVGTSCLMCNLRYVDKDGRSILNNLLKERKNTFYGLNIHENVRDLKDVYGINVPNVKDVGELDYSEGTCLSFEKLVEEYLNFPNPYFPPMNYGWEDMIIEDLEITYGSFHAYCCYALGKSMKEGARERKEAELKREDAETGISKSRNILEY</sequence>
<dbReference type="Gene3D" id="3.30.420.10">
    <property type="entry name" value="Ribonuclease H-like superfamily/Ribonuclease H"/>
    <property type="match status" value="1"/>
</dbReference>
<keyword evidence="1" id="KW-0472">Membrane</keyword>
<dbReference type="OrthoDB" id="446462at2759"/>
<organism evidence="2 3">
    <name type="scientific">Corchorus capsularis</name>
    <name type="common">Jute</name>
    <dbReference type="NCBI Taxonomy" id="210143"/>
    <lineage>
        <taxon>Eukaryota</taxon>
        <taxon>Viridiplantae</taxon>
        <taxon>Streptophyta</taxon>
        <taxon>Embryophyta</taxon>
        <taxon>Tracheophyta</taxon>
        <taxon>Spermatophyta</taxon>
        <taxon>Magnoliopsida</taxon>
        <taxon>eudicotyledons</taxon>
        <taxon>Gunneridae</taxon>
        <taxon>Pentapetalae</taxon>
        <taxon>rosids</taxon>
        <taxon>malvids</taxon>
        <taxon>Malvales</taxon>
        <taxon>Malvaceae</taxon>
        <taxon>Grewioideae</taxon>
        <taxon>Apeibeae</taxon>
        <taxon>Corchorus</taxon>
    </lineage>
</organism>
<evidence type="ECO:0000313" key="3">
    <source>
        <dbReference type="Proteomes" id="UP000188268"/>
    </source>
</evidence>
<dbReference type="AlphaFoldDB" id="A0A1R3I1Y7"/>
<dbReference type="Gramene" id="OMO76604">
    <property type="protein sequence ID" value="OMO76604"/>
    <property type="gene ID" value="CCACVL1_15550"/>
</dbReference>
<evidence type="ECO:0000313" key="2">
    <source>
        <dbReference type="EMBL" id="OMO76604.1"/>
    </source>
</evidence>
<keyword evidence="1" id="KW-1133">Transmembrane helix</keyword>
<dbReference type="InterPro" id="IPR012337">
    <property type="entry name" value="RNaseH-like_sf"/>
</dbReference>
<reference evidence="2 3" key="1">
    <citation type="submission" date="2013-09" db="EMBL/GenBank/DDBJ databases">
        <title>Corchorus capsularis genome sequencing.</title>
        <authorList>
            <person name="Alam M."/>
            <person name="Haque M.S."/>
            <person name="Islam M.S."/>
            <person name="Emdad E.M."/>
            <person name="Islam M.M."/>
            <person name="Ahmed B."/>
            <person name="Halim A."/>
            <person name="Hossen Q.M.M."/>
            <person name="Hossain M.Z."/>
            <person name="Ahmed R."/>
            <person name="Khan M.M."/>
            <person name="Islam R."/>
            <person name="Rashid M.M."/>
            <person name="Khan S.A."/>
            <person name="Rahman M.S."/>
            <person name="Alam M."/>
        </authorList>
    </citation>
    <scope>NUCLEOTIDE SEQUENCE [LARGE SCALE GENOMIC DNA]</scope>
    <source>
        <strain evidence="3">cv. CVL-1</strain>
        <tissue evidence="2">Whole seedling</tissue>
    </source>
</reference>